<gene>
    <name evidence="3" type="ORF">BATDEDRAFT_85839</name>
</gene>
<organism evidence="3 4">
    <name type="scientific">Batrachochytrium dendrobatidis (strain JAM81 / FGSC 10211)</name>
    <name type="common">Frog chytrid fungus</name>
    <dbReference type="NCBI Taxonomy" id="684364"/>
    <lineage>
        <taxon>Eukaryota</taxon>
        <taxon>Fungi</taxon>
        <taxon>Fungi incertae sedis</taxon>
        <taxon>Chytridiomycota</taxon>
        <taxon>Chytridiomycota incertae sedis</taxon>
        <taxon>Chytridiomycetes</taxon>
        <taxon>Rhizophydiales</taxon>
        <taxon>Rhizophydiales incertae sedis</taxon>
        <taxon>Batrachochytrium</taxon>
    </lineage>
</organism>
<feature type="chain" id="PRO_5003312362" evidence="2">
    <location>
        <begin position="21"/>
        <end position="260"/>
    </location>
</feature>
<feature type="compositionally biased region" description="Low complexity" evidence="1">
    <location>
        <begin position="204"/>
        <end position="215"/>
    </location>
</feature>
<dbReference type="Proteomes" id="UP000007241">
    <property type="component" value="Unassembled WGS sequence"/>
</dbReference>
<feature type="region of interest" description="Disordered" evidence="1">
    <location>
        <begin position="203"/>
        <end position="231"/>
    </location>
</feature>
<keyword evidence="4" id="KW-1185">Reference proteome</keyword>
<sequence length="260" mass="28839">MKLLIAILSSILLTCSVTVANPTIPTATTSTEYSTSTVLPSATTDAASSPLASSVAPSNKAKALLKSYIQTQQTHDEAKRKHALLETRYGVEIDLITELEEILEDFERKYRKSKQGSNHNNKLLKARFDCEFQSSKLIGLTRELSESEYGIAELSWKLYLIAKELVALVFGEILDKCLINERMSYILSSPIVVKQIAKVYDDLPQNPQHSNPSSSYEEATSSGTCPRPQRASSRIKTKSFGCYNSSVPNNQSMIKNDLHN</sequence>
<dbReference type="GeneID" id="18242230"/>
<evidence type="ECO:0000256" key="2">
    <source>
        <dbReference type="SAM" id="SignalP"/>
    </source>
</evidence>
<accession>F4NVI6</accession>
<name>F4NVI6_BATDJ</name>
<dbReference type="HOGENOM" id="CLU_054779_1_1_1"/>
<proteinExistence type="predicted"/>
<evidence type="ECO:0000313" key="3">
    <source>
        <dbReference type="EMBL" id="EGF83275.1"/>
    </source>
</evidence>
<protein>
    <submittedName>
        <fullName evidence="3">Uncharacterized protein</fullName>
    </submittedName>
</protein>
<keyword evidence="2" id="KW-0732">Signal</keyword>
<evidence type="ECO:0000313" key="4">
    <source>
        <dbReference type="Proteomes" id="UP000007241"/>
    </source>
</evidence>
<dbReference type="RefSeq" id="XP_006676043.1">
    <property type="nucleotide sequence ID" value="XM_006675980.1"/>
</dbReference>
<feature type="compositionally biased region" description="Polar residues" evidence="1">
    <location>
        <begin position="216"/>
        <end position="231"/>
    </location>
</feature>
<dbReference type="InParanoid" id="F4NVI6"/>
<dbReference type="AlphaFoldDB" id="F4NVI6"/>
<feature type="signal peptide" evidence="2">
    <location>
        <begin position="1"/>
        <end position="20"/>
    </location>
</feature>
<reference evidence="3 4" key="1">
    <citation type="submission" date="2009-12" db="EMBL/GenBank/DDBJ databases">
        <title>The draft genome of Batrachochytrium dendrobatidis.</title>
        <authorList>
            <consortium name="US DOE Joint Genome Institute (JGI-PGF)"/>
            <person name="Kuo A."/>
            <person name="Salamov A."/>
            <person name="Schmutz J."/>
            <person name="Lucas S."/>
            <person name="Pitluck S."/>
            <person name="Rosenblum E."/>
            <person name="Stajich J."/>
            <person name="Eisen M."/>
            <person name="Grigoriev I.V."/>
        </authorList>
    </citation>
    <scope>NUCLEOTIDE SEQUENCE [LARGE SCALE GENOMIC DNA]</scope>
    <source>
        <strain evidence="4">JAM81 / FGSC 10211</strain>
    </source>
</reference>
<dbReference type="EMBL" id="GL882879">
    <property type="protein sequence ID" value="EGF83275.1"/>
    <property type="molecule type" value="Genomic_DNA"/>
</dbReference>
<evidence type="ECO:0000256" key="1">
    <source>
        <dbReference type="SAM" id="MobiDB-lite"/>
    </source>
</evidence>